<accession>A0A409XG91</accession>
<proteinExistence type="predicted"/>
<gene>
    <name evidence="2" type="ORF">CVT25_008055</name>
</gene>
<dbReference type="AlphaFoldDB" id="A0A409XG91"/>
<keyword evidence="3" id="KW-1185">Reference proteome</keyword>
<dbReference type="EMBL" id="NHYD01001831">
    <property type="protein sequence ID" value="PPQ89770.1"/>
    <property type="molecule type" value="Genomic_DNA"/>
</dbReference>
<dbReference type="Proteomes" id="UP000283269">
    <property type="component" value="Unassembled WGS sequence"/>
</dbReference>
<evidence type="ECO:0000313" key="2">
    <source>
        <dbReference type="EMBL" id="PPQ89770.1"/>
    </source>
</evidence>
<protein>
    <submittedName>
        <fullName evidence="2">Uncharacterized protein</fullName>
    </submittedName>
</protein>
<evidence type="ECO:0000313" key="3">
    <source>
        <dbReference type="Proteomes" id="UP000283269"/>
    </source>
</evidence>
<comment type="caution">
    <text evidence="2">The sequence shown here is derived from an EMBL/GenBank/DDBJ whole genome shotgun (WGS) entry which is preliminary data.</text>
</comment>
<feature type="region of interest" description="Disordered" evidence="1">
    <location>
        <begin position="97"/>
        <end position="121"/>
    </location>
</feature>
<reference evidence="2 3" key="1">
    <citation type="journal article" date="2018" name="Evol. Lett.">
        <title>Horizontal gene cluster transfer increased hallucinogenic mushroom diversity.</title>
        <authorList>
            <person name="Reynolds H.T."/>
            <person name="Vijayakumar V."/>
            <person name="Gluck-Thaler E."/>
            <person name="Korotkin H.B."/>
            <person name="Matheny P.B."/>
            <person name="Slot J.C."/>
        </authorList>
    </citation>
    <scope>NUCLEOTIDE SEQUENCE [LARGE SCALE GENOMIC DNA]</scope>
    <source>
        <strain evidence="2 3">2631</strain>
    </source>
</reference>
<dbReference type="InParanoid" id="A0A409XG91"/>
<name>A0A409XG91_PSICY</name>
<evidence type="ECO:0000256" key="1">
    <source>
        <dbReference type="SAM" id="MobiDB-lite"/>
    </source>
</evidence>
<sequence length="121" mass="12965">MTIFAVLRVKEKVAVIVVGDAFDIEDGVVVGDIVVNVNGGAVGTEISIVVRDLVVNVCAVVRVDVVSVDANSVELHPKYFEWMKPLRIVTVNADDVGSPAGAEQSLPTRRHPTFPLEAKSQ</sequence>
<organism evidence="2 3">
    <name type="scientific">Psilocybe cyanescens</name>
    <dbReference type="NCBI Taxonomy" id="93625"/>
    <lineage>
        <taxon>Eukaryota</taxon>
        <taxon>Fungi</taxon>
        <taxon>Dikarya</taxon>
        <taxon>Basidiomycota</taxon>
        <taxon>Agaricomycotina</taxon>
        <taxon>Agaricomycetes</taxon>
        <taxon>Agaricomycetidae</taxon>
        <taxon>Agaricales</taxon>
        <taxon>Agaricineae</taxon>
        <taxon>Strophariaceae</taxon>
        <taxon>Psilocybe</taxon>
    </lineage>
</organism>